<evidence type="ECO:0000259" key="2">
    <source>
        <dbReference type="Pfam" id="PF01370"/>
    </source>
</evidence>
<feature type="domain" description="Polysaccharide biosynthesis protein CapD-like" evidence="3">
    <location>
        <begin position="431"/>
        <end position="716"/>
    </location>
</feature>
<evidence type="ECO:0000256" key="1">
    <source>
        <dbReference type="ARBA" id="ARBA00007430"/>
    </source>
</evidence>
<evidence type="ECO:0000259" key="3">
    <source>
        <dbReference type="Pfam" id="PF02719"/>
    </source>
</evidence>
<protein>
    <recommendedName>
        <fullName evidence="6">Polysaccharide biosynthesis protein CapD-like domain-containing protein</fullName>
    </recommendedName>
</protein>
<dbReference type="Pfam" id="PF02719">
    <property type="entry name" value="Polysacc_synt_2"/>
    <property type="match status" value="1"/>
</dbReference>
<dbReference type="Pfam" id="PF13727">
    <property type="entry name" value="CoA_binding_3"/>
    <property type="match status" value="1"/>
</dbReference>
<dbReference type="Gene3D" id="3.40.50.720">
    <property type="entry name" value="NAD(P)-binding Rossmann-like Domain"/>
    <property type="match status" value="3"/>
</dbReference>
<sequence>MKGRRVLITGGNGFLGGAFAAFLRKKAVPYVLYDRKDPEDIPSDITEVVHFAGLTPYSKTKKGTVHDDLYHAANVEETKKLLKVLEKHTAIKRLVHIGSAAEYGVGPKPFLETSREKPVNVYGQSKVAQTALIKEFAKKHRIKTQTLRIFNVMGFPKQSSPGLTGRPTLFEALFEQFGPAFTGEIKIGSKRDVRDLVALEDIMQAIFAALETKKGGRYEIINIGSGRGTTLGDMVKIFGSLVNKEYTITEGSKTFTCSIANVAKAKRLLGWEATTTLEEGVRALLGNKKRVLIVGAGVAGEMLVKEIKKENRTDILVLGFVDDDKKKQGKLISGFKVLGTVNDLPDIIEEKSIEQVLVSTPSIGKEMVNQVTSLLPVHVSIKVLPSVSSIILGKVDFSYVRDIDPSDLVGRPLIKTEQERISQKAKGKTFLVTGGAGSIGSEIVRQLYDSKAKCVIILDSWEEGIFNMLEALRAIKDADRPLLKAYIGNIRDRERVEEILKNHRVDVIVHAAAYKHVPLMEENSDEAYKTNYLGTKNVLDLAQKYDIADFVLVSTDKAVNPSSVMGSSKRKAELLVQEFAQKNPGKRFCAVRFGNVLNSSGSVLPIFLRQIRAHSAVTITHADMTRYFMSIPEAVSLVLLSWIIAKNGQILLLDMGEPIKILDFAINLIRIHGLEPYIDIPITITGIRPGEKIHEELTYDKNKLRKSIVPRIYIAEEIPTVSKVSKERMRVKEKSI</sequence>
<feature type="domain" description="NAD-dependent epimerase/dehydratase" evidence="2">
    <location>
        <begin position="6"/>
        <end position="224"/>
    </location>
</feature>
<evidence type="ECO:0000313" key="5">
    <source>
        <dbReference type="Proteomes" id="UP000176185"/>
    </source>
</evidence>
<dbReference type="STRING" id="1797243.A2943_00025"/>
<organism evidence="4 5">
    <name type="scientific">Candidatus Adlerbacteria bacterium RIFCSPLOWO2_01_FULL_51_16</name>
    <dbReference type="NCBI Taxonomy" id="1797243"/>
    <lineage>
        <taxon>Bacteria</taxon>
        <taxon>Candidatus Adleribacteriota</taxon>
    </lineage>
</organism>
<dbReference type="SUPFAM" id="SSF51735">
    <property type="entry name" value="NAD(P)-binding Rossmann-fold domains"/>
    <property type="match status" value="3"/>
</dbReference>
<evidence type="ECO:0000313" key="4">
    <source>
        <dbReference type="EMBL" id="OGC80249.1"/>
    </source>
</evidence>
<accession>A0A1F4XF00</accession>
<dbReference type="InterPro" id="IPR003869">
    <property type="entry name" value="Polysac_CapD-like"/>
</dbReference>
<comment type="caution">
    <text evidence="4">The sequence shown here is derived from an EMBL/GenBank/DDBJ whole genome shotgun (WGS) entry which is preliminary data.</text>
</comment>
<evidence type="ECO:0008006" key="6">
    <source>
        <dbReference type="Google" id="ProtNLM"/>
    </source>
</evidence>
<dbReference type="PANTHER" id="PTHR43318:SF1">
    <property type="entry name" value="POLYSACCHARIDE BIOSYNTHESIS PROTEIN EPSC-RELATED"/>
    <property type="match status" value="1"/>
</dbReference>
<dbReference type="AlphaFoldDB" id="A0A1F4XF00"/>
<dbReference type="InterPro" id="IPR036291">
    <property type="entry name" value="NAD(P)-bd_dom_sf"/>
</dbReference>
<dbReference type="Pfam" id="PF01370">
    <property type="entry name" value="Epimerase"/>
    <property type="match status" value="1"/>
</dbReference>
<dbReference type="EMBL" id="MEWX01000026">
    <property type="protein sequence ID" value="OGC80249.1"/>
    <property type="molecule type" value="Genomic_DNA"/>
</dbReference>
<proteinExistence type="inferred from homology"/>
<gene>
    <name evidence="4" type="ORF">A2943_00025</name>
</gene>
<dbReference type="PANTHER" id="PTHR43318">
    <property type="entry name" value="UDP-N-ACETYLGLUCOSAMINE 4,6-DEHYDRATASE"/>
    <property type="match status" value="1"/>
</dbReference>
<reference evidence="4 5" key="1">
    <citation type="journal article" date="2016" name="Nat. Commun.">
        <title>Thousands of microbial genomes shed light on interconnected biogeochemical processes in an aquifer system.</title>
        <authorList>
            <person name="Anantharaman K."/>
            <person name="Brown C.T."/>
            <person name="Hug L.A."/>
            <person name="Sharon I."/>
            <person name="Castelle C.J."/>
            <person name="Probst A.J."/>
            <person name="Thomas B.C."/>
            <person name="Singh A."/>
            <person name="Wilkins M.J."/>
            <person name="Karaoz U."/>
            <person name="Brodie E.L."/>
            <person name="Williams K.H."/>
            <person name="Hubbard S.S."/>
            <person name="Banfield J.F."/>
        </authorList>
    </citation>
    <scope>NUCLEOTIDE SEQUENCE [LARGE SCALE GENOMIC DNA]</scope>
</reference>
<dbReference type="CDD" id="cd08946">
    <property type="entry name" value="SDR_e"/>
    <property type="match status" value="1"/>
</dbReference>
<comment type="similarity">
    <text evidence="1">Belongs to the polysaccharide synthase family.</text>
</comment>
<dbReference type="CDD" id="cd05237">
    <property type="entry name" value="UDP_invert_4-6DH_SDR_e"/>
    <property type="match status" value="1"/>
</dbReference>
<dbReference type="InterPro" id="IPR001509">
    <property type="entry name" value="Epimerase_deHydtase"/>
</dbReference>
<dbReference type="Proteomes" id="UP000176185">
    <property type="component" value="Unassembled WGS sequence"/>
</dbReference>
<name>A0A1F4XF00_9BACT</name>
<dbReference type="InterPro" id="IPR051203">
    <property type="entry name" value="Polysaccharide_Synthase-Rel"/>
</dbReference>